<evidence type="ECO:0000313" key="1">
    <source>
        <dbReference type="EMBL" id="DAF45627.1"/>
    </source>
</evidence>
<protein>
    <submittedName>
        <fullName evidence="1">Uncharacterized protein</fullName>
    </submittedName>
</protein>
<accession>A0A8S5S491</accession>
<proteinExistence type="predicted"/>
<dbReference type="EMBL" id="BK032514">
    <property type="protein sequence ID" value="DAF45627.1"/>
    <property type="molecule type" value="Genomic_DNA"/>
</dbReference>
<sequence>MPARAHIRMQNFFIGKRLMLFITNIRKYF</sequence>
<name>A0A8S5S491_9CAUD</name>
<reference evidence="1" key="1">
    <citation type="journal article" date="2021" name="Proc. Natl. Acad. Sci. U.S.A.">
        <title>A Catalog of Tens of Thousands of Viruses from Human Metagenomes Reveals Hidden Associations with Chronic Diseases.</title>
        <authorList>
            <person name="Tisza M.J."/>
            <person name="Buck C.B."/>
        </authorList>
    </citation>
    <scope>NUCLEOTIDE SEQUENCE</scope>
    <source>
        <strain evidence="1">CtBLh2</strain>
    </source>
</reference>
<organism evidence="1">
    <name type="scientific">Siphoviridae sp. ctBLh2</name>
    <dbReference type="NCBI Taxonomy" id="2827803"/>
    <lineage>
        <taxon>Viruses</taxon>
        <taxon>Duplodnaviria</taxon>
        <taxon>Heunggongvirae</taxon>
        <taxon>Uroviricota</taxon>
        <taxon>Caudoviricetes</taxon>
    </lineage>
</organism>